<feature type="signal peptide" evidence="1">
    <location>
        <begin position="1"/>
        <end position="19"/>
    </location>
</feature>
<evidence type="ECO:0000313" key="2">
    <source>
        <dbReference type="EMBL" id="UWZ51576.1"/>
    </source>
</evidence>
<evidence type="ECO:0000313" key="3">
    <source>
        <dbReference type="Proteomes" id="UP001058003"/>
    </source>
</evidence>
<proteinExistence type="predicted"/>
<feature type="chain" id="PRO_5040453293" description="Lipoprotein" evidence="1">
    <location>
        <begin position="20"/>
        <end position="262"/>
    </location>
</feature>
<keyword evidence="1" id="KW-0732">Signal</keyword>
<evidence type="ECO:0000256" key="1">
    <source>
        <dbReference type="SAM" id="SignalP"/>
    </source>
</evidence>
<dbReference type="PROSITE" id="PS51257">
    <property type="entry name" value="PROKAR_LIPOPROTEIN"/>
    <property type="match status" value="1"/>
</dbReference>
<evidence type="ECO:0008006" key="4">
    <source>
        <dbReference type="Google" id="ProtNLM"/>
    </source>
</evidence>
<organism evidence="2 3">
    <name type="scientific">Dactylosporangium aurantiacum</name>
    <dbReference type="NCBI Taxonomy" id="35754"/>
    <lineage>
        <taxon>Bacteria</taxon>
        <taxon>Bacillati</taxon>
        <taxon>Actinomycetota</taxon>
        <taxon>Actinomycetes</taxon>
        <taxon>Micromonosporales</taxon>
        <taxon>Micromonosporaceae</taxon>
        <taxon>Dactylosporangium</taxon>
    </lineage>
</organism>
<protein>
    <recommendedName>
        <fullName evidence="4">Lipoprotein</fullName>
    </recommendedName>
</protein>
<accession>A0A9Q9IAP4</accession>
<dbReference type="KEGG" id="daur:Daura_33170"/>
<name>A0A9Q9IAP4_9ACTN</name>
<dbReference type="OrthoDB" id="3427828at2"/>
<dbReference type="EMBL" id="CP073767">
    <property type="protein sequence ID" value="UWZ51576.1"/>
    <property type="molecule type" value="Genomic_DNA"/>
</dbReference>
<dbReference type="AlphaFoldDB" id="A0A9Q9IAP4"/>
<sequence>MRARGFLAVVVLSLAGVLAGCVPRQPPEPDSRIAAAAAIKELKAARAKVPGGYRVDFSATWWNPEDGSWAWSGTLHGTGGDWQASSELRFAGAPYAHLESVQVGDVRYHRQTGEVNFGQWRRYDGSALANSFVKLRYDPVSKTVTSRAVYRMPEVDALRYLDVAVAAKLPRADLPGGGHRYELHGIEWAPAEPLWQQLKDAGIISPNVTVDVGGDGLPSRVTLTASGSGTMWQVTVTMTVHDIGAAVTVSPPPPDQVVPGER</sequence>
<reference evidence="2" key="1">
    <citation type="submission" date="2021-04" db="EMBL/GenBank/DDBJ databases">
        <title>Dactylosporangium aurantiacum NRRL B-8018 full assembly.</title>
        <authorList>
            <person name="Hartkoorn R.C."/>
            <person name="Beaudoing E."/>
            <person name="Hot D."/>
        </authorList>
    </citation>
    <scope>NUCLEOTIDE SEQUENCE</scope>
    <source>
        <strain evidence="2">NRRL B-8018</strain>
    </source>
</reference>
<dbReference type="Proteomes" id="UP001058003">
    <property type="component" value="Chromosome"/>
</dbReference>
<keyword evidence="3" id="KW-1185">Reference proteome</keyword>
<gene>
    <name evidence="2" type="ORF">Daura_33170</name>
</gene>
<dbReference type="RefSeq" id="WP_156089500.1">
    <property type="nucleotide sequence ID" value="NZ_CP073767.1"/>
</dbReference>